<sequence>MSRLERIQKEKSSKKKYKTVCRVIFLFLMLIITSSSILLIDYRANEVLDDDSKSNLTKYIMDIF</sequence>
<reference evidence="2 3" key="1">
    <citation type="submission" date="2014-12" db="EMBL/GenBank/DDBJ databases">
        <title>Draft genome sequence of Terrisporobacter sp. 08-306576, isolated from the blood culture of a bacteremia patient.</title>
        <authorList>
            <person name="Lund L.C."/>
            <person name="Sydenham T.V."/>
            <person name="Hogh S.V."/>
            <person name="Skov M.N."/>
            <person name="Kemp M."/>
            <person name="Justesen U.S."/>
        </authorList>
    </citation>
    <scope>NUCLEOTIDE SEQUENCE [LARGE SCALE GENOMIC DNA]</scope>
    <source>
        <strain evidence="2 3">08-306576</strain>
    </source>
</reference>
<evidence type="ECO:0000256" key="1">
    <source>
        <dbReference type="SAM" id="Phobius"/>
    </source>
</evidence>
<evidence type="ECO:0000313" key="2">
    <source>
        <dbReference type="EMBL" id="KHS56262.1"/>
    </source>
</evidence>
<dbReference type="Proteomes" id="UP000031189">
    <property type="component" value="Unassembled WGS sequence"/>
</dbReference>
<organism evidence="2 3">
    <name type="scientific">Terrisporobacter othiniensis</name>
    <dbReference type="NCBI Taxonomy" id="1577792"/>
    <lineage>
        <taxon>Bacteria</taxon>
        <taxon>Bacillati</taxon>
        <taxon>Bacillota</taxon>
        <taxon>Clostridia</taxon>
        <taxon>Peptostreptococcales</taxon>
        <taxon>Peptostreptococcaceae</taxon>
        <taxon>Terrisporobacter</taxon>
    </lineage>
</organism>
<protein>
    <submittedName>
        <fullName evidence="2">Uncharacterized protein</fullName>
    </submittedName>
</protein>
<feature type="transmembrane region" description="Helical" evidence="1">
    <location>
        <begin position="20"/>
        <end position="40"/>
    </location>
</feature>
<dbReference type="EMBL" id="JWHR01000115">
    <property type="protein sequence ID" value="KHS56262.1"/>
    <property type="molecule type" value="Genomic_DNA"/>
</dbReference>
<dbReference type="STRING" id="1577792.QX51_14355"/>
<dbReference type="AlphaFoldDB" id="A0A0B3W1X6"/>
<keyword evidence="1" id="KW-0812">Transmembrane</keyword>
<evidence type="ECO:0000313" key="3">
    <source>
        <dbReference type="Proteomes" id="UP000031189"/>
    </source>
</evidence>
<keyword evidence="1" id="KW-0472">Membrane</keyword>
<keyword evidence="1" id="KW-1133">Transmembrane helix</keyword>
<proteinExistence type="predicted"/>
<gene>
    <name evidence="2" type="ORF">QX51_14355</name>
</gene>
<accession>A0A0B3W1X6</accession>
<keyword evidence="3" id="KW-1185">Reference proteome</keyword>
<dbReference type="RefSeq" id="WP_039680585.1">
    <property type="nucleotide sequence ID" value="NZ_JAWGXO010000012.1"/>
</dbReference>
<comment type="caution">
    <text evidence="2">The sequence shown here is derived from an EMBL/GenBank/DDBJ whole genome shotgun (WGS) entry which is preliminary data.</text>
</comment>
<name>A0A0B3W1X6_9FIRM</name>